<name>A0A1F6TLK6_9PROT</name>
<keyword evidence="2" id="KW-0489">Methyltransferase</keyword>
<evidence type="ECO:0000259" key="1">
    <source>
        <dbReference type="Pfam" id="PF08241"/>
    </source>
</evidence>
<comment type="caution">
    <text evidence="2">The sequence shown here is derived from an EMBL/GenBank/DDBJ whole genome shotgun (WGS) entry which is preliminary data.</text>
</comment>
<dbReference type="PANTHER" id="PTHR42912">
    <property type="entry name" value="METHYLTRANSFERASE"/>
    <property type="match status" value="1"/>
</dbReference>
<proteinExistence type="predicted"/>
<accession>A0A1F6TLK6</accession>
<reference evidence="2 3" key="1">
    <citation type="journal article" date="2016" name="Nat. Commun.">
        <title>Thousands of microbial genomes shed light on interconnected biogeochemical processes in an aquifer system.</title>
        <authorList>
            <person name="Anantharaman K."/>
            <person name="Brown C.T."/>
            <person name="Hug L.A."/>
            <person name="Sharon I."/>
            <person name="Castelle C.J."/>
            <person name="Probst A.J."/>
            <person name="Thomas B.C."/>
            <person name="Singh A."/>
            <person name="Wilkins M.J."/>
            <person name="Karaoz U."/>
            <person name="Brodie E.L."/>
            <person name="Williams K.H."/>
            <person name="Hubbard S.S."/>
            <person name="Banfield J.F."/>
        </authorList>
    </citation>
    <scope>NUCLEOTIDE SEQUENCE [LARGE SCALE GENOMIC DNA]</scope>
</reference>
<dbReference type="Gene3D" id="3.40.50.150">
    <property type="entry name" value="Vaccinia Virus protein VP39"/>
    <property type="match status" value="1"/>
</dbReference>
<dbReference type="GO" id="GO:0008757">
    <property type="term" value="F:S-adenosylmethionine-dependent methyltransferase activity"/>
    <property type="evidence" value="ECO:0007669"/>
    <property type="project" value="InterPro"/>
</dbReference>
<dbReference type="SUPFAM" id="SSF53335">
    <property type="entry name" value="S-adenosyl-L-methionine-dependent methyltransferases"/>
    <property type="match status" value="1"/>
</dbReference>
<dbReference type="InterPro" id="IPR050508">
    <property type="entry name" value="Methyltransf_Superfamily"/>
</dbReference>
<dbReference type="InterPro" id="IPR029063">
    <property type="entry name" value="SAM-dependent_MTases_sf"/>
</dbReference>
<dbReference type="PANTHER" id="PTHR42912:SF80">
    <property type="entry name" value="METHYLTRANSFERASE DOMAIN-CONTAINING PROTEIN"/>
    <property type="match status" value="1"/>
</dbReference>
<organism evidence="2 3">
    <name type="scientific">Candidatus Muproteobacteria bacterium RBG_16_65_34</name>
    <dbReference type="NCBI Taxonomy" id="1817760"/>
    <lineage>
        <taxon>Bacteria</taxon>
        <taxon>Pseudomonadati</taxon>
        <taxon>Pseudomonadota</taxon>
        <taxon>Candidatus Muproteobacteria</taxon>
    </lineage>
</organism>
<keyword evidence="2" id="KW-0808">Transferase</keyword>
<sequence>MDLEAIEKVYRRYAPAYDLYFGALFQPGRRGVIERMRCRPGERILEVGVGTGLSLPLYPHHVQVTGIDLSREMLARAHERKARLHLDHVAALRCMDAEDMQFPDDSFDKVVAMYVVSVAPNPARLVEEMRRVCAPGGELYIVNHFHNTSPAIAALERLMAPFSKLMGFRPDLSLEQFIRDTGLEVIEKAAVNLFGYWTLLRARNNKPRRASEAQKATATADERR</sequence>
<dbReference type="Proteomes" id="UP000178885">
    <property type="component" value="Unassembled WGS sequence"/>
</dbReference>
<dbReference type="Pfam" id="PF08241">
    <property type="entry name" value="Methyltransf_11"/>
    <property type="match status" value="1"/>
</dbReference>
<evidence type="ECO:0000313" key="3">
    <source>
        <dbReference type="Proteomes" id="UP000178885"/>
    </source>
</evidence>
<feature type="domain" description="Methyltransferase type 11" evidence="1">
    <location>
        <begin position="45"/>
        <end position="141"/>
    </location>
</feature>
<dbReference type="GO" id="GO:0032259">
    <property type="term" value="P:methylation"/>
    <property type="evidence" value="ECO:0007669"/>
    <property type="project" value="UniProtKB-KW"/>
</dbReference>
<dbReference type="EMBL" id="MFSU01000090">
    <property type="protein sequence ID" value="OGI46002.1"/>
    <property type="molecule type" value="Genomic_DNA"/>
</dbReference>
<dbReference type="InterPro" id="IPR013216">
    <property type="entry name" value="Methyltransf_11"/>
</dbReference>
<gene>
    <name evidence="2" type="ORF">A2151_01960</name>
</gene>
<protein>
    <submittedName>
        <fullName evidence="2">SAM-dependent methyltransferase</fullName>
    </submittedName>
</protein>
<dbReference type="STRING" id="1817760.A2151_01960"/>
<dbReference type="AlphaFoldDB" id="A0A1F6TLK6"/>
<evidence type="ECO:0000313" key="2">
    <source>
        <dbReference type="EMBL" id="OGI46002.1"/>
    </source>
</evidence>
<dbReference type="CDD" id="cd02440">
    <property type="entry name" value="AdoMet_MTases"/>
    <property type="match status" value="1"/>
</dbReference>